<gene>
    <name evidence="1" type="ORF">T190115A13A_130097</name>
</gene>
<dbReference type="RefSeq" id="WP_348737058.1">
    <property type="nucleotide sequence ID" value="NZ_CAXJRC010000004.1"/>
</dbReference>
<dbReference type="EMBL" id="CAXJRC010000004">
    <property type="protein sequence ID" value="CAL2105222.1"/>
    <property type="molecule type" value="Genomic_DNA"/>
</dbReference>
<dbReference type="Proteomes" id="UP001497602">
    <property type="component" value="Unassembled WGS sequence"/>
</dbReference>
<protein>
    <submittedName>
        <fullName evidence="1">Uncharacterized protein</fullName>
    </submittedName>
</protein>
<accession>A0ABP1FA50</accession>
<keyword evidence="2" id="KW-1185">Reference proteome</keyword>
<dbReference type="InterPro" id="IPR036513">
    <property type="entry name" value="STAS_dom_sf"/>
</dbReference>
<evidence type="ECO:0000313" key="2">
    <source>
        <dbReference type="Proteomes" id="UP001497602"/>
    </source>
</evidence>
<dbReference type="Gene3D" id="3.30.750.24">
    <property type="entry name" value="STAS domain"/>
    <property type="match status" value="1"/>
</dbReference>
<comment type="caution">
    <text evidence="1">The sequence shown here is derived from an EMBL/GenBank/DDBJ whole genome shotgun (WGS) entry which is preliminary data.</text>
</comment>
<evidence type="ECO:0000313" key="1">
    <source>
        <dbReference type="EMBL" id="CAL2105222.1"/>
    </source>
</evidence>
<sequence>MEIIKKDTFFLITSKESSFETFFNEFEKKYTELKENHVVIQISSENNFDEENILVFLKYADLQQQNNKSFIVVCNDVNVDNFPESFNIVPTIVEAKDVIEMEDIQRDLGF</sequence>
<organism evidence="1 2">
    <name type="scientific">Tenacibaculum vairaonense</name>
    <dbReference type="NCBI Taxonomy" id="3137860"/>
    <lineage>
        <taxon>Bacteria</taxon>
        <taxon>Pseudomonadati</taxon>
        <taxon>Bacteroidota</taxon>
        <taxon>Flavobacteriia</taxon>
        <taxon>Flavobacteriales</taxon>
        <taxon>Flavobacteriaceae</taxon>
        <taxon>Tenacibaculum</taxon>
    </lineage>
</organism>
<reference evidence="1 2" key="1">
    <citation type="submission" date="2024-05" db="EMBL/GenBank/DDBJ databases">
        <authorList>
            <person name="Duchaud E."/>
        </authorList>
    </citation>
    <scope>NUCLEOTIDE SEQUENCE [LARGE SCALE GENOMIC DNA]</scope>
    <source>
        <strain evidence="1">Ena-SAMPLE-TAB-13-05-2024-13:56:06:370-140305</strain>
    </source>
</reference>
<name>A0ABP1FA50_9FLAO</name>
<proteinExistence type="predicted"/>